<reference evidence="2" key="1">
    <citation type="submission" date="2017-07" db="EMBL/GenBank/DDBJ databases">
        <title>Taro Niue Genome Assembly and Annotation.</title>
        <authorList>
            <person name="Atibalentja N."/>
            <person name="Keating K."/>
            <person name="Fields C.J."/>
        </authorList>
    </citation>
    <scope>NUCLEOTIDE SEQUENCE</scope>
    <source>
        <strain evidence="2">Niue_2</strain>
        <tissue evidence="2">Leaf</tissue>
    </source>
</reference>
<feature type="transmembrane region" description="Helical" evidence="1">
    <location>
        <begin position="20"/>
        <end position="38"/>
    </location>
</feature>
<keyword evidence="3" id="KW-1185">Reference proteome</keyword>
<dbReference type="SMR" id="A0A843TZ02"/>
<protein>
    <submittedName>
        <fullName evidence="2">Uncharacterized protein</fullName>
    </submittedName>
</protein>
<evidence type="ECO:0000313" key="2">
    <source>
        <dbReference type="EMBL" id="MQL76551.1"/>
    </source>
</evidence>
<name>A0A843TZ02_COLES</name>
<dbReference type="AlphaFoldDB" id="A0A843TZ02"/>
<keyword evidence="1" id="KW-0812">Transmembrane</keyword>
<comment type="caution">
    <text evidence="2">The sequence shown here is derived from an EMBL/GenBank/DDBJ whole genome shotgun (WGS) entry which is preliminary data.</text>
</comment>
<dbReference type="PANTHER" id="PTHR33237:SF4">
    <property type="entry name" value="F14O23.12"/>
    <property type="match status" value="1"/>
</dbReference>
<dbReference type="OrthoDB" id="1840737at2759"/>
<dbReference type="PANTHER" id="PTHR33237">
    <property type="entry name" value="F2P16.13 PROTEIN-RELATED"/>
    <property type="match status" value="1"/>
</dbReference>
<evidence type="ECO:0000313" key="3">
    <source>
        <dbReference type="Proteomes" id="UP000652761"/>
    </source>
</evidence>
<dbReference type="EMBL" id="NMUH01000304">
    <property type="protein sequence ID" value="MQL76551.1"/>
    <property type="molecule type" value="Genomic_DNA"/>
</dbReference>
<organism evidence="2 3">
    <name type="scientific">Colocasia esculenta</name>
    <name type="common">Wild taro</name>
    <name type="synonym">Arum esculentum</name>
    <dbReference type="NCBI Taxonomy" id="4460"/>
    <lineage>
        <taxon>Eukaryota</taxon>
        <taxon>Viridiplantae</taxon>
        <taxon>Streptophyta</taxon>
        <taxon>Embryophyta</taxon>
        <taxon>Tracheophyta</taxon>
        <taxon>Spermatophyta</taxon>
        <taxon>Magnoliopsida</taxon>
        <taxon>Liliopsida</taxon>
        <taxon>Araceae</taxon>
        <taxon>Aroideae</taxon>
        <taxon>Colocasieae</taxon>
        <taxon>Colocasia</taxon>
    </lineage>
</organism>
<dbReference type="Proteomes" id="UP000652761">
    <property type="component" value="Unassembled WGS sequence"/>
</dbReference>
<accession>A0A843TZ02</accession>
<evidence type="ECO:0000256" key="1">
    <source>
        <dbReference type="SAM" id="Phobius"/>
    </source>
</evidence>
<proteinExistence type="predicted"/>
<keyword evidence="1" id="KW-1133">Transmembrane helix</keyword>
<gene>
    <name evidence="2" type="ORF">Taro_008944</name>
</gene>
<keyword evidence="1" id="KW-0472">Membrane</keyword>
<sequence length="116" mass="12511">MARHLHLLRNAAAGQTTETYAGAAALVILCAFAVMACAHREWRRLLVCGRSRGVSGPVISVHQVQPGVEGDVCIWQRSILMGGKCELPDFSGIINYDAAGNLVKKPSILDELRALQ</sequence>